<dbReference type="AlphaFoldDB" id="A0A9X6Z5T6"/>
<dbReference type="Gene3D" id="2.60.120.200">
    <property type="match status" value="1"/>
</dbReference>
<protein>
    <submittedName>
        <fullName evidence="3">Uncharacterized protein</fullName>
    </submittedName>
</protein>
<evidence type="ECO:0000256" key="1">
    <source>
        <dbReference type="SAM" id="MobiDB-lite"/>
    </source>
</evidence>
<dbReference type="Pfam" id="PF13385">
    <property type="entry name" value="Laminin_G_3"/>
    <property type="match status" value="1"/>
</dbReference>
<proteinExistence type="predicted"/>
<accession>A0A9X6Z5T6</accession>
<dbReference type="InterPro" id="IPR013320">
    <property type="entry name" value="ConA-like_dom_sf"/>
</dbReference>
<comment type="caution">
    <text evidence="3">The sequence shown here is derived from an EMBL/GenBank/DDBJ whole genome shotgun (WGS) entry which is preliminary data.</text>
</comment>
<gene>
    <name evidence="3" type="ORF">CN398_05875</name>
</gene>
<feature type="chain" id="PRO_5040758849" evidence="2">
    <location>
        <begin position="27"/>
        <end position="1240"/>
    </location>
</feature>
<evidence type="ECO:0000256" key="2">
    <source>
        <dbReference type="SAM" id="SignalP"/>
    </source>
</evidence>
<keyword evidence="2" id="KW-0732">Signal</keyword>
<feature type="region of interest" description="Disordered" evidence="1">
    <location>
        <begin position="1003"/>
        <end position="1022"/>
    </location>
</feature>
<reference evidence="3 4" key="1">
    <citation type="submission" date="2017-09" db="EMBL/GenBank/DDBJ databases">
        <title>Large-scale bioinformatics analysis of Bacillus genomes uncovers conserved roles of natural products in bacterial physiology.</title>
        <authorList>
            <consortium name="Agbiome Team Llc"/>
            <person name="Bleich R.M."/>
            <person name="Kirk G.J."/>
            <person name="Santa Maria K.C."/>
            <person name="Allen S.E."/>
            <person name="Farag S."/>
            <person name="Shank E.A."/>
            <person name="Bowers A."/>
        </authorList>
    </citation>
    <scope>NUCLEOTIDE SEQUENCE [LARGE SCALE GENOMIC DNA]</scope>
    <source>
        <strain evidence="3 4">AFS015413</strain>
    </source>
</reference>
<organism evidence="3 4">
    <name type="scientific">Bacillus thuringiensis</name>
    <dbReference type="NCBI Taxonomy" id="1428"/>
    <lineage>
        <taxon>Bacteria</taxon>
        <taxon>Bacillati</taxon>
        <taxon>Bacillota</taxon>
        <taxon>Bacilli</taxon>
        <taxon>Bacillales</taxon>
        <taxon>Bacillaceae</taxon>
        <taxon>Bacillus</taxon>
        <taxon>Bacillus cereus group</taxon>
    </lineage>
</organism>
<dbReference type="EMBL" id="NTUS01000013">
    <property type="protein sequence ID" value="PFB09134.1"/>
    <property type="molecule type" value="Genomic_DNA"/>
</dbReference>
<dbReference type="SUPFAM" id="SSF49899">
    <property type="entry name" value="Concanavalin A-like lectins/glucanases"/>
    <property type="match status" value="1"/>
</dbReference>
<name>A0A9X6Z5T6_BACTU</name>
<dbReference type="Proteomes" id="UP000220397">
    <property type="component" value="Unassembled WGS sequence"/>
</dbReference>
<evidence type="ECO:0000313" key="3">
    <source>
        <dbReference type="EMBL" id="PFB09134.1"/>
    </source>
</evidence>
<feature type="signal peptide" evidence="2">
    <location>
        <begin position="1"/>
        <end position="26"/>
    </location>
</feature>
<evidence type="ECO:0000313" key="4">
    <source>
        <dbReference type="Proteomes" id="UP000220397"/>
    </source>
</evidence>
<dbReference type="RefSeq" id="WP_098368630.1">
    <property type="nucleotide sequence ID" value="NZ_JARSYC010000071.1"/>
</dbReference>
<feature type="compositionally biased region" description="Polar residues" evidence="1">
    <location>
        <begin position="1009"/>
        <end position="1022"/>
    </location>
</feature>
<sequence>MGKYLNMLSAITMAMTIASSTQVAYASTYGEAEFYNKRKILEMNFDEDNIKNIVNNKVYKTKEGKETYEPGSKNKGLKPNGDKIEIPLSDLDIKQQDELTVSFWMKWDGNKDMFMPVGFEEYSLYFIEGSFGFNTNNDDVYGVQDKIKPNELTHVVAVFNKNDITKNKLYLNGVKQELSQVRGEQFFEKMGWNDKLVISGYSYDDQYGLGGTSILDEINLYNGGADDKEVNDLYLMSKIPDLQVTQNNLHARADWATEILDTDVLWKTSFEDGDMIPKFANEKSNKISNKDSFFGEKSLSILDGGVYDKGNFRYPATDNFTSRIYFPGILGLQPGMKFTANFRMKNEGETATTTFIPESTHPTKRSMSFAKKYGFKTPLIVSEDAVNSNTIELENFDAFAEELKQKHGDKDFHYFLASRQSTNYEAGPIGIQRKNIDFENKKIKFDASVNYKRGEELHYVFLAYPLSLGNKIVPSGGGWLTYNLNGEMKDLGDDYDIPNKGLAMIVETKNKGQIYMDDIKIGFATKVELQRDNKKIYEGYNSSFEDMNAIDKEKPSKVNKAKFIKDGKLLQIEMEKPKDKGTTYNYKIRGLAEKGITPFSENKPITIVSGVKGYSYVIDKNAVTEPNNTLNTTSEKIEMNSMGDGKHYLHIKTIDNQGNVSETAHIPIEIPTLEAKANHKENMVQLTWDGGKSEPFTYKVFKKKEGEKEFQSISATDYNKKIRVLNVYPKLKEPLSDDQKVTFTNWKGETTVIDKSASLKMWMENPNKEDAKGYGKGLIDVTPVSSDEFNANPEKYLKDEKGNWKYDVLYEGAWDVNNRKDLSLEGVRVVKEFIESGRGYLGGHDVFWKNYLSNRLALTDYMHILPNSEDPIQIGNSKIKINKKGLFTNYPWKLGDVGTILNIPFSHTTDEFGYGDTWYSYVIDNDMQYSDPKWTKGIPSPEKHKIYTEYKGKEGTNLFYLQTWNNTAQIQTGHSNGKATSDEQKILANTLFYLAQLTSDTKLDDRSGQDVNAPTKPSMNQMILNGDGTVNISYKESQDRGTSYDYYVEANGGNTGSKLKSNIVSTEVKTGLKGYSIVIDENPNTQPDSIVETSTTSIKMNAPNTKNFYVHIAGVDNAGNLSEVEHYRYVDKLPPEITITQNTKDWTNKEVVLTVVVTDKDSKVMRLRLPNGDWINDYKATYIVKENGIYFFQAVDQGGNETVQSVVVSNIDKKNPKADISAPENWMNRDVEVKIVGTDE</sequence>